<reference evidence="4 5" key="1">
    <citation type="submission" date="2020-04" db="EMBL/GenBank/DDBJ databases">
        <title>Plant Genome Project.</title>
        <authorList>
            <person name="Zhang R.-G."/>
        </authorList>
    </citation>
    <scope>NUCLEOTIDE SEQUENCE [LARGE SCALE GENOMIC DNA]</scope>
    <source>
        <strain evidence="4">YNK0</strain>
        <tissue evidence="4">Leaf</tissue>
    </source>
</reference>
<keyword evidence="1 2" id="KW-0694">RNA-binding</keyword>
<dbReference type="Pfam" id="PF00076">
    <property type="entry name" value="RRM_1"/>
    <property type="match status" value="2"/>
</dbReference>
<accession>A0A834Z2Y2</accession>
<gene>
    <name evidence="4" type="ORF">HHK36_019857</name>
</gene>
<name>A0A834Z2Y2_TETSI</name>
<dbReference type="InterPro" id="IPR048289">
    <property type="entry name" value="RRM2_NsCP33-like"/>
</dbReference>
<dbReference type="AlphaFoldDB" id="A0A834Z2Y2"/>
<feature type="domain" description="RRM" evidence="3">
    <location>
        <begin position="67"/>
        <end position="144"/>
    </location>
</feature>
<dbReference type="OMA" id="YPYYYPK"/>
<dbReference type="InterPro" id="IPR035979">
    <property type="entry name" value="RBD_domain_sf"/>
</dbReference>
<dbReference type="PROSITE" id="PS50102">
    <property type="entry name" value="RRM"/>
    <property type="match status" value="2"/>
</dbReference>
<evidence type="ECO:0000313" key="5">
    <source>
        <dbReference type="Proteomes" id="UP000655225"/>
    </source>
</evidence>
<sequence length="338" mass="36576">MEDSKKRKLEETDIDQISSLSSGEHLRMLLDPLRKDQLLDLLLKLGSQYPSVAEEIKSLASADPVHRKLFVRGLAWDTTSETLCAAFLVHGEIEEGAVIVDKVTGKSRGYGFITYKHMESTQSALKEPSKLIDGRLAVCNLACEGLSSGSITPDQAQRKLYIGGLSPDITSETLLHFFGRHGEIEEGSVAYDKDTNKSRHFGFVTYKTVEAARKAIDDPNKTLGGRNVTVKLADSQKGRVVQTQLPAAMVPIAIPMPAAYAQPGKAHIVSTAPVGYPPYPQAIAAYPATAYPSHANAAAPYPTQPQISYAQVAVKKEPGLPATTPTGMGGYPYYFAKQ</sequence>
<protein>
    <recommendedName>
        <fullName evidence="3">RRM domain-containing protein</fullName>
    </recommendedName>
</protein>
<dbReference type="EMBL" id="JABCRI010000013">
    <property type="protein sequence ID" value="KAF8395902.1"/>
    <property type="molecule type" value="Genomic_DNA"/>
</dbReference>
<evidence type="ECO:0000256" key="2">
    <source>
        <dbReference type="PROSITE-ProRule" id="PRU00176"/>
    </source>
</evidence>
<feature type="domain" description="RRM" evidence="3">
    <location>
        <begin position="158"/>
        <end position="235"/>
    </location>
</feature>
<dbReference type="InterPro" id="IPR050886">
    <property type="entry name" value="RNA-binding_reg"/>
</dbReference>
<dbReference type="GO" id="GO:0005634">
    <property type="term" value="C:nucleus"/>
    <property type="evidence" value="ECO:0007669"/>
    <property type="project" value="TreeGrafter"/>
</dbReference>
<organism evidence="4 5">
    <name type="scientific">Tetracentron sinense</name>
    <name type="common">Spur-leaf</name>
    <dbReference type="NCBI Taxonomy" id="13715"/>
    <lineage>
        <taxon>Eukaryota</taxon>
        <taxon>Viridiplantae</taxon>
        <taxon>Streptophyta</taxon>
        <taxon>Embryophyta</taxon>
        <taxon>Tracheophyta</taxon>
        <taxon>Spermatophyta</taxon>
        <taxon>Magnoliopsida</taxon>
        <taxon>Trochodendrales</taxon>
        <taxon>Trochodendraceae</taxon>
        <taxon>Tetracentron</taxon>
    </lineage>
</organism>
<keyword evidence="5" id="KW-1185">Reference proteome</keyword>
<dbReference type="OrthoDB" id="1875751at2759"/>
<dbReference type="PANTHER" id="PTHR48024">
    <property type="entry name" value="GEO13361P1-RELATED"/>
    <property type="match status" value="1"/>
</dbReference>
<proteinExistence type="predicted"/>
<dbReference type="InterPro" id="IPR012677">
    <property type="entry name" value="Nucleotide-bd_a/b_plait_sf"/>
</dbReference>
<dbReference type="PANTHER" id="PTHR48024:SF45">
    <property type="entry name" value="RNA BINDING DOMAIN PROTEIN"/>
    <property type="match status" value="1"/>
</dbReference>
<dbReference type="Gene3D" id="3.30.70.330">
    <property type="match status" value="2"/>
</dbReference>
<dbReference type="GO" id="GO:0003723">
    <property type="term" value="F:RNA binding"/>
    <property type="evidence" value="ECO:0007669"/>
    <property type="project" value="UniProtKB-UniRule"/>
</dbReference>
<dbReference type="CDD" id="cd21608">
    <property type="entry name" value="RRM2_NsCP33_like"/>
    <property type="match status" value="1"/>
</dbReference>
<dbReference type="SMART" id="SM00360">
    <property type="entry name" value="RRM"/>
    <property type="match status" value="2"/>
</dbReference>
<comment type="caution">
    <text evidence="4">The sequence shown here is derived from an EMBL/GenBank/DDBJ whole genome shotgun (WGS) entry which is preliminary data.</text>
</comment>
<evidence type="ECO:0000313" key="4">
    <source>
        <dbReference type="EMBL" id="KAF8395902.1"/>
    </source>
</evidence>
<dbReference type="SUPFAM" id="SSF54928">
    <property type="entry name" value="RNA-binding domain, RBD"/>
    <property type="match status" value="2"/>
</dbReference>
<evidence type="ECO:0000256" key="1">
    <source>
        <dbReference type="ARBA" id="ARBA00022884"/>
    </source>
</evidence>
<evidence type="ECO:0000259" key="3">
    <source>
        <dbReference type="PROSITE" id="PS50102"/>
    </source>
</evidence>
<dbReference type="InterPro" id="IPR000504">
    <property type="entry name" value="RRM_dom"/>
</dbReference>
<dbReference type="Proteomes" id="UP000655225">
    <property type="component" value="Unassembled WGS sequence"/>
</dbReference>